<feature type="compositionally biased region" description="Basic residues" evidence="1">
    <location>
        <begin position="223"/>
        <end position="236"/>
    </location>
</feature>
<feature type="compositionally biased region" description="Basic and acidic residues" evidence="1">
    <location>
        <begin position="203"/>
        <end position="222"/>
    </location>
</feature>
<keyword evidence="3" id="KW-1185">Reference proteome</keyword>
<evidence type="ECO:0000256" key="1">
    <source>
        <dbReference type="SAM" id="MobiDB-lite"/>
    </source>
</evidence>
<comment type="caution">
    <text evidence="2">The sequence shown here is derived from an EMBL/GenBank/DDBJ whole genome shotgun (WGS) entry which is preliminary data.</text>
</comment>
<feature type="compositionally biased region" description="Low complexity" evidence="1">
    <location>
        <begin position="112"/>
        <end position="121"/>
    </location>
</feature>
<gene>
    <name evidence="2" type="ORF">CYMTET_50424</name>
</gene>
<feature type="non-terminal residue" evidence="2">
    <location>
        <position position="1"/>
    </location>
</feature>
<protein>
    <submittedName>
        <fullName evidence="2">Uncharacterized protein</fullName>
    </submittedName>
</protein>
<accession>A0AAE0BPB9</accession>
<feature type="region of interest" description="Disordered" evidence="1">
    <location>
        <begin position="1"/>
        <end position="23"/>
    </location>
</feature>
<sequence length="236" mass="25095">ILSGRPRIPGADAALTNSAASDDNNARRWWAFRRAPSAAPGAAAARIDGTAAGRPRGSVEDEEGAQETLGPGLVGGRGLAIGARPCTHPLPEFGSGQNRTTRAGGQGGGTGPTPQVRRGTTLAGHAQHAGRDGAPGSAARGVPSGGVGREGEGSGADKLVAAERRREALANQTQEERRRRKEAREQQLQQQREQRGEMWGMEMRSEEERAADIQRRMDEAEARKRHVNSQLHVRRG</sequence>
<dbReference type="AlphaFoldDB" id="A0AAE0BPB9"/>
<feature type="compositionally biased region" description="Basic and acidic residues" evidence="1">
    <location>
        <begin position="160"/>
        <end position="185"/>
    </location>
</feature>
<feature type="region of interest" description="Disordered" evidence="1">
    <location>
        <begin position="36"/>
        <end position="236"/>
    </location>
</feature>
<reference evidence="2 3" key="1">
    <citation type="journal article" date="2015" name="Genome Biol. Evol.">
        <title>Comparative Genomics of a Bacterivorous Green Alga Reveals Evolutionary Causalities and Consequences of Phago-Mixotrophic Mode of Nutrition.</title>
        <authorList>
            <person name="Burns J.A."/>
            <person name="Paasch A."/>
            <person name="Narechania A."/>
            <person name="Kim E."/>
        </authorList>
    </citation>
    <scope>NUCLEOTIDE SEQUENCE [LARGE SCALE GENOMIC DNA]</scope>
    <source>
        <strain evidence="2 3">PLY_AMNH</strain>
    </source>
</reference>
<evidence type="ECO:0000313" key="3">
    <source>
        <dbReference type="Proteomes" id="UP001190700"/>
    </source>
</evidence>
<feature type="compositionally biased region" description="Low complexity" evidence="1">
    <location>
        <begin position="36"/>
        <end position="54"/>
    </location>
</feature>
<name>A0AAE0BPB9_9CHLO</name>
<evidence type="ECO:0000313" key="2">
    <source>
        <dbReference type="EMBL" id="KAK3239654.1"/>
    </source>
</evidence>
<dbReference type="EMBL" id="LGRX02033851">
    <property type="protein sequence ID" value="KAK3239654.1"/>
    <property type="molecule type" value="Genomic_DNA"/>
</dbReference>
<proteinExistence type="predicted"/>
<dbReference type="Proteomes" id="UP001190700">
    <property type="component" value="Unassembled WGS sequence"/>
</dbReference>
<organism evidence="2 3">
    <name type="scientific">Cymbomonas tetramitiformis</name>
    <dbReference type="NCBI Taxonomy" id="36881"/>
    <lineage>
        <taxon>Eukaryota</taxon>
        <taxon>Viridiplantae</taxon>
        <taxon>Chlorophyta</taxon>
        <taxon>Pyramimonadophyceae</taxon>
        <taxon>Pyramimonadales</taxon>
        <taxon>Pyramimonadaceae</taxon>
        <taxon>Cymbomonas</taxon>
    </lineage>
</organism>